<dbReference type="EMBL" id="CP054550">
    <property type="protein sequence ID" value="QKQ28654.1"/>
    <property type="molecule type" value="Genomic_DNA"/>
</dbReference>
<keyword evidence="5" id="KW-1185">Reference proteome</keyword>
<evidence type="ECO:0000313" key="4">
    <source>
        <dbReference type="Proteomes" id="UP000509636"/>
    </source>
</evidence>
<dbReference type="InterPro" id="IPR003018">
    <property type="entry name" value="GAF"/>
</dbReference>
<dbReference type="NCBIfam" id="NF038250">
    <property type="entry name" value="nitrate_NreA"/>
    <property type="match status" value="1"/>
</dbReference>
<dbReference type="Proteomes" id="UP000509636">
    <property type="component" value="Chromosome"/>
</dbReference>
<reference evidence="2 5" key="2">
    <citation type="submission" date="2022-06" db="EMBL/GenBank/DDBJ databases">
        <title>Staphylococcus hominis ShoR14 genome sequence.</title>
        <authorList>
            <person name="Yeo C.C."/>
            <person name="Chew C.H."/>
            <person name="Che Hamzah A.M."/>
            <person name="Al-Trad E.I."/>
        </authorList>
    </citation>
    <scope>NUCLEOTIDE SEQUENCE [LARGE SCALE GENOMIC DNA]</scope>
    <source>
        <strain evidence="2 5">ShoR14</strain>
    </source>
</reference>
<name>A0A4Q9WQ72_STAHO</name>
<sequence>MIPEPLFEPVHFQQELDTLRKKVNCDFAAVALYENHEPSGPIKWQYVSGNLNSRYKLIVLRKGRGLAGTVMKTGKRMVIENVSKTITPEEKIKYPILMSENLNALVAIPLWHEQHVAGVLLLGQRGSKTLPKVINQLNIKGRLWEFNEEI</sequence>
<reference evidence="3 4" key="1">
    <citation type="submission" date="2019-09" db="EMBL/GenBank/DDBJ databases">
        <title>FDA dAtabase for Regulatory Grade micrObial Sequences (FDA-ARGOS): Supporting development and validation of Infectious Disease Dx tests.</title>
        <authorList>
            <person name="Sciortino C."/>
            <person name="Tallon L."/>
            <person name="Sadzewicz L."/>
            <person name="Vavikolanu K."/>
            <person name="Mehta A."/>
            <person name="Aluvathingal J."/>
            <person name="Nadendla S."/>
            <person name="Nandy P."/>
            <person name="Geyer C."/>
            <person name="Yan Y."/>
            <person name="Sichtig H."/>
        </authorList>
    </citation>
    <scope>NUCLEOTIDE SEQUENCE [LARGE SCALE GENOMIC DNA]</scope>
    <source>
        <strain evidence="3 4">FDAARGOS_661</strain>
    </source>
</reference>
<dbReference type="Proteomes" id="UP000665944">
    <property type="component" value="Unassembled WGS sequence"/>
</dbReference>
<organism evidence="2 5">
    <name type="scientific">Staphylococcus hominis</name>
    <dbReference type="NCBI Taxonomy" id="1290"/>
    <lineage>
        <taxon>Bacteria</taxon>
        <taxon>Bacillati</taxon>
        <taxon>Bacillota</taxon>
        <taxon>Bacilli</taxon>
        <taxon>Bacillales</taxon>
        <taxon>Staphylococcaceae</taxon>
        <taxon>Staphylococcus</taxon>
    </lineage>
</organism>
<dbReference type="Gene3D" id="3.30.450.40">
    <property type="match status" value="1"/>
</dbReference>
<evidence type="ECO:0000313" key="2">
    <source>
        <dbReference type="EMBL" id="MCM5671631.1"/>
    </source>
</evidence>
<dbReference type="AlphaFoldDB" id="A0A4Q9WQ72"/>
<proteinExistence type="predicted"/>
<evidence type="ECO:0000313" key="5">
    <source>
        <dbReference type="Proteomes" id="UP000665944"/>
    </source>
</evidence>
<protein>
    <submittedName>
        <fullName evidence="3">GAF domain-containing protein</fullName>
    </submittedName>
    <submittedName>
        <fullName evidence="2">Nitrate respiration regulation accessory nitrate sensor NreA</fullName>
    </submittedName>
</protein>
<dbReference type="EMBL" id="JAGHKT020000002">
    <property type="protein sequence ID" value="MCM5671631.1"/>
    <property type="molecule type" value="Genomic_DNA"/>
</dbReference>
<dbReference type="InterPro" id="IPR029016">
    <property type="entry name" value="GAF-like_dom_sf"/>
</dbReference>
<accession>A0A4Q9WQ72</accession>
<feature type="domain" description="GAF" evidence="1">
    <location>
        <begin position="16"/>
        <end position="123"/>
    </location>
</feature>
<dbReference type="Pfam" id="PF13185">
    <property type="entry name" value="GAF_2"/>
    <property type="match status" value="1"/>
</dbReference>
<evidence type="ECO:0000259" key="1">
    <source>
        <dbReference type="Pfam" id="PF13185"/>
    </source>
</evidence>
<dbReference type="SUPFAM" id="SSF55781">
    <property type="entry name" value="GAF domain-like"/>
    <property type="match status" value="1"/>
</dbReference>
<dbReference type="RefSeq" id="WP_017174957.1">
    <property type="nucleotide sequence ID" value="NZ_CAXOJL010000003.1"/>
</dbReference>
<evidence type="ECO:0000313" key="3">
    <source>
        <dbReference type="EMBL" id="QKQ28654.1"/>
    </source>
</evidence>
<gene>
    <name evidence="2" type="primary">nreA</name>
    <name evidence="3" type="ORF">FOB69_02825</name>
    <name evidence="2" type="ORF">J7T32_002470</name>
</gene>